<gene>
    <name evidence="4" type="ORF">SAMN05192576_2032</name>
</gene>
<protein>
    <submittedName>
        <fullName evidence="4">Acetyltransferase (GNAT) family protein</fullName>
    </submittedName>
</protein>
<dbReference type="PANTHER" id="PTHR43420">
    <property type="entry name" value="ACETYLTRANSFERASE"/>
    <property type="match status" value="1"/>
</dbReference>
<dbReference type="GO" id="GO:0016747">
    <property type="term" value="F:acyltransferase activity, transferring groups other than amino-acyl groups"/>
    <property type="evidence" value="ECO:0007669"/>
    <property type="project" value="InterPro"/>
</dbReference>
<dbReference type="PROSITE" id="PS51186">
    <property type="entry name" value="GNAT"/>
    <property type="match status" value="1"/>
</dbReference>
<dbReference type="EMBL" id="FNIC01000002">
    <property type="protein sequence ID" value="SDN32671.1"/>
    <property type="molecule type" value="Genomic_DNA"/>
</dbReference>
<proteinExistence type="predicted"/>
<organism evidence="4 5">
    <name type="scientific">Nocardioides szechwanensis</name>
    <dbReference type="NCBI Taxonomy" id="1005944"/>
    <lineage>
        <taxon>Bacteria</taxon>
        <taxon>Bacillati</taxon>
        <taxon>Actinomycetota</taxon>
        <taxon>Actinomycetes</taxon>
        <taxon>Propionibacteriales</taxon>
        <taxon>Nocardioidaceae</taxon>
        <taxon>Nocardioides</taxon>
    </lineage>
</organism>
<dbReference type="InterPro" id="IPR050680">
    <property type="entry name" value="YpeA/RimI_acetyltransf"/>
</dbReference>
<feature type="domain" description="N-acetyltransferase" evidence="3">
    <location>
        <begin position="158"/>
        <end position="306"/>
    </location>
</feature>
<evidence type="ECO:0000313" key="5">
    <source>
        <dbReference type="Proteomes" id="UP000199004"/>
    </source>
</evidence>
<dbReference type="PANTHER" id="PTHR43420:SF12">
    <property type="entry name" value="N-ACETYLTRANSFERASE DOMAIN-CONTAINING PROTEIN"/>
    <property type="match status" value="1"/>
</dbReference>
<dbReference type="STRING" id="1005944.SAMN05192576_2032"/>
<dbReference type="InterPro" id="IPR056935">
    <property type="entry name" value="Rv0428c-like_C"/>
</dbReference>
<dbReference type="Proteomes" id="UP000199004">
    <property type="component" value="Unassembled WGS sequence"/>
</dbReference>
<dbReference type="Pfam" id="PF24553">
    <property type="entry name" value="Rv0428c_C"/>
    <property type="match status" value="1"/>
</dbReference>
<accession>A0A1H0AH65</accession>
<dbReference type="SUPFAM" id="SSF55729">
    <property type="entry name" value="Acyl-CoA N-acyltransferases (Nat)"/>
    <property type="match status" value="1"/>
</dbReference>
<dbReference type="AlphaFoldDB" id="A0A1H0AH65"/>
<evidence type="ECO:0000256" key="1">
    <source>
        <dbReference type="ARBA" id="ARBA00022679"/>
    </source>
</evidence>
<reference evidence="4 5" key="1">
    <citation type="submission" date="2016-10" db="EMBL/GenBank/DDBJ databases">
        <authorList>
            <person name="de Groot N.N."/>
        </authorList>
    </citation>
    <scope>NUCLEOTIDE SEQUENCE [LARGE SCALE GENOMIC DNA]</scope>
    <source>
        <strain evidence="4 5">CGMCC 1.11147</strain>
    </source>
</reference>
<dbReference type="Gene3D" id="3.40.630.30">
    <property type="match status" value="1"/>
</dbReference>
<evidence type="ECO:0000259" key="3">
    <source>
        <dbReference type="PROSITE" id="PS51186"/>
    </source>
</evidence>
<evidence type="ECO:0000256" key="2">
    <source>
        <dbReference type="ARBA" id="ARBA00023315"/>
    </source>
</evidence>
<name>A0A1H0AH65_9ACTN</name>
<evidence type="ECO:0000313" key="4">
    <source>
        <dbReference type="EMBL" id="SDN32671.1"/>
    </source>
</evidence>
<dbReference type="InterPro" id="IPR016181">
    <property type="entry name" value="Acyl_CoA_acyltransferase"/>
</dbReference>
<keyword evidence="2" id="KW-0012">Acyltransferase</keyword>
<keyword evidence="1 4" id="KW-0808">Transferase</keyword>
<keyword evidence="5" id="KW-1185">Reference proteome</keyword>
<dbReference type="InterPro" id="IPR000182">
    <property type="entry name" value="GNAT_dom"/>
</dbReference>
<sequence length="306" mass="32633">MGQHVGQHVGAHGLGPHIVGQRIVVRRVLPGETGPSGGPRQTDLLGVCTAWGDGVCVVQPAAGPPVTIALAEIVSGKPVPPRPSVRQRVPAREAQERGFALFADLETHPVGDWVLRRSPAATARRANSVLAFGPSGVPDDYAQVVEFYAASTGRPIAAVLPDSAEDDLFRGHGWALESHDADTVFQLAAVSQAMRSLRHADVAGVQVDVDGHQATARLLLDTGEQVGGGVAAYDRDWVGFRSLEVAPEHRRRGLALAVMAALLDWGAEQGATTAYLQVLGDNEPALALYERLGFREHHRYRYLAPT</sequence>